<accession>A0A5B6UN83</accession>
<evidence type="ECO:0000259" key="1">
    <source>
        <dbReference type="Pfam" id="PF13456"/>
    </source>
</evidence>
<dbReference type="InterPro" id="IPR002156">
    <property type="entry name" value="RNaseH_domain"/>
</dbReference>
<evidence type="ECO:0000313" key="3">
    <source>
        <dbReference type="Proteomes" id="UP000325315"/>
    </source>
</evidence>
<dbReference type="GO" id="GO:0004523">
    <property type="term" value="F:RNA-DNA hybrid ribonuclease activity"/>
    <property type="evidence" value="ECO:0007669"/>
    <property type="project" value="InterPro"/>
</dbReference>
<keyword evidence="2" id="KW-0695">RNA-directed DNA polymerase</keyword>
<dbReference type="PANTHER" id="PTHR47074">
    <property type="entry name" value="BNAC02G40300D PROTEIN"/>
    <property type="match status" value="1"/>
</dbReference>
<reference evidence="3" key="1">
    <citation type="journal article" date="2019" name="Plant Biotechnol. J.">
        <title>Genome sequencing of the Australian wild diploid species Gossypium australe highlights disease resistance and delayed gland morphogenesis.</title>
        <authorList>
            <person name="Cai Y."/>
            <person name="Cai X."/>
            <person name="Wang Q."/>
            <person name="Wang P."/>
            <person name="Zhang Y."/>
            <person name="Cai C."/>
            <person name="Xu Y."/>
            <person name="Wang K."/>
            <person name="Zhou Z."/>
            <person name="Wang C."/>
            <person name="Geng S."/>
            <person name="Li B."/>
            <person name="Dong Q."/>
            <person name="Hou Y."/>
            <person name="Wang H."/>
            <person name="Ai P."/>
            <person name="Liu Z."/>
            <person name="Yi F."/>
            <person name="Sun M."/>
            <person name="An G."/>
            <person name="Cheng J."/>
            <person name="Zhang Y."/>
            <person name="Shi Q."/>
            <person name="Xie Y."/>
            <person name="Shi X."/>
            <person name="Chang Y."/>
            <person name="Huang F."/>
            <person name="Chen Y."/>
            <person name="Hong S."/>
            <person name="Mi L."/>
            <person name="Sun Q."/>
            <person name="Zhang L."/>
            <person name="Zhou B."/>
            <person name="Peng R."/>
            <person name="Zhang X."/>
            <person name="Liu F."/>
        </authorList>
    </citation>
    <scope>NUCLEOTIDE SEQUENCE [LARGE SCALE GENOMIC DNA]</scope>
    <source>
        <strain evidence="3">cv. PA1801</strain>
    </source>
</reference>
<dbReference type="InterPro" id="IPR012337">
    <property type="entry name" value="RNaseH-like_sf"/>
</dbReference>
<dbReference type="OrthoDB" id="1748820at2759"/>
<evidence type="ECO:0000313" key="2">
    <source>
        <dbReference type="EMBL" id="KAA3458678.1"/>
    </source>
</evidence>
<keyword evidence="2" id="KW-0548">Nucleotidyltransferase</keyword>
<protein>
    <submittedName>
        <fullName evidence="2">Reverse transcriptase</fullName>
    </submittedName>
</protein>
<proteinExistence type="predicted"/>
<sequence length="473" mass="53207">MRFRLVVGGSRKRAQVDPKRVVIHLAWLWKIVGMGRVLGSHRLVASIETKGIGTSLGVRVACNPEKYLGLSTMVGRHKKEAFASFKDRFIKCIESCSVHQLSLGVYGGLSFMDLAKFNIALLAKQGWRLVMKSNYLFARVMKVKYYPKSDFMSASSAVLINMESTTWNLETLRKFLNRILAIPVAEVDLRDERVWRVEEIAGGELLSSQSYNGGACEPHFSKCLAVGVGIDVSPGIQGQNWKIWLANLFVSRGEDQCKWLAIVFWAVWHHRNKVYHQGERQSIVGLVTFVKAYYTESTHTETTTTSISQNDMVWILSMINVVKCNFDAAFNMCLLSSVTGRIFRDNEGYILAACTYPNNFVADATTAEVRACVQAVTVAKELGFWRLVVEGDSLTVFKKVRSLDEDRSSIFVIIKEIKERVQRFEEFTCRFVGRSEMACKDSDSSFLQESIVYVEGKGSMEKDDGSSDAVEAC</sequence>
<keyword evidence="2" id="KW-0808">Transferase</keyword>
<dbReference type="PANTHER" id="PTHR47074:SF61">
    <property type="entry name" value="RNASE H TYPE-1 DOMAIN-CONTAINING PROTEIN"/>
    <property type="match status" value="1"/>
</dbReference>
<gene>
    <name evidence="2" type="ORF">EPI10_013263</name>
</gene>
<dbReference type="GO" id="GO:0003676">
    <property type="term" value="F:nucleic acid binding"/>
    <property type="evidence" value="ECO:0007669"/>
    <property type="project" value="InterPro"/>
</dbReference>
<dbReference type="InterPro" id="IPR044730">
    <property type="entry name" value="RNase_H-like_dom_plant"/>
</dbReference>
<keyword evidence="3" id="KW-1185">Reference proteome</keyword>
<dbReference type="InterPro" id="IPR036397">
    <property type="entry name" value="RNaseH_sf"/>
</dbReference>
<dbReference type="Proteomes" id="UP000325315">
    <property type="component" value="Unassembled WGS sequence"/>
</dbReference>
<dbReference type="Pfam" id="PF13456">
    <property type="entry name" value="RVT_3"/>
    <property type="match status" value="1"/>
</dbReference>
<comment type="caution">
    <text evidence="2">The sequence shown here is derived from an EMBL/GenBank/DDBJ whole genome shotgun (WGS) entry which is preliminary data.</text>
</comment>
<dbReference type="InterPro" id="IPR052929">
    <property type="entry name" value="RNase_H-like_EbsB-rel"/>
</dbReference>
<dbReference type="SUPFAM" id="SSF53098">
    <property type="entry name" value="Ribonuclease H-like"/>
    <property type="match status" value="1"/>
</dbReference>
<dbReference type="Gene3D" id="3.30.420.10">
    <property type="entry name" value="Ribonuclease H-like superfamily/Ribonuclease H"/>
    <property type="match status" value="1"/>
</dbReference>
<dbReference type="CDD" id="cd06222">
    <property type="entry name" value="RNase_H_like"/>
    <property type="match status" value="1"/>
</dbReference>
<feature type="domain" description="RNase H type-1" evidence="1">
    <location>
        <begin position="325"/>
        <end position="435"/>
    </location>
</feature>
<dbReference type="EMBL" id="SMMG02000010">
    <property type="protein sequence ID" value="KAA3458678.1"/>
    <property type="molecule type" value="Genomic_DNA"/>
</dbReference>
<organism evidence="2 3">
    <name type="scientific">Gossypium australe</name>
    <dbReference type="NCBI Taxonomy" id="47621"/>
    <lineage>
        <taxon>Eukaryota</taxon>
        <taxon>Viridiplantae</taxon>
        <taxon>Streptophyta</taxon>
        <taxon>Embryophyta</taxon>
        <taxon>Tracheophyta</taxon>
        <taxon>Spermatophyta</taxon>
        <taxon>Magnoliopsida</taxon>
        <taxon>eudicotyledons</taxon>
        <taxon>Gunneridae</taxon>
        <taxon>Pentapetalae</taxon>
        <taxon>rosids</taxon>
        <taxon>malvids</taxon>
        <taxon>Malvales</taxon>
        <taxon>Malvaceae</taxon>
        <taxon>Malvoideae</taxon>
        <taxon>Gossypium</taxon>
    </lineage>
</organism>
<dbReference type="AlphaFoldDB" id="A0A5B6UN83"/>
<name>A0A5B6UN83_9ROSI</name>
<dbReference type="GO" id="GO:0003964">
    <property type="term" value="F:RNA-directed DNA polymerase activity"/>
    <property type="evidence" value="ECO:0007669"/>
    <property type="project" value="UniProtKB-KW"/>
</dbReference>